<dbReference type="STRING" id="1348624.GCA_001591545_03221"/>
<accession>A0A2X4WEW2</accession>
<dbReference type="KEGG" id="blen:NCTC4824_03710"/>
<dbReference type="AlphaFoldDB" id="A0A2X4WEW2"/>
<dbReference type="EMBL" id="LS483476">
    <property type="protein sequence ID" value="SQI62626.1"/>
    <property type="molecule type" value="Genomic_DNA"/>
</dbReference>
<evidence type="ECO:0000313" key="1">
    <source>
        <dbReference type="EMBL" id="SQI62626.1"/>
    </source>
</evidence>
<dbReference type="Proteomes" id="UP000249134">
    <property type="component" value="Chromosome 1"/>
</dbReference>
<name>A0A2X4WEW2_LEDLE</name>
<reference evidence="1 2" key="1">
    <citation type="submission" date="2018-06" db="EMBL/GenBank/DDBJ databases">
        <authorList>
            <consortium name="Pathogen Informatics"/>
            <person name="Doyle S."/>
        </authorList>
    </citation>
    <scope>NUCLEOTIDE SEQUENCE [LARGE SCALE GENOMIC DNA]</scope>
    <source>
        <strain evidence="1 2">NCTC4824</strain>
    </source>
</reference>
<sequence>MSFLERGTLDSVTFIKEMEPIKDLNLNQEQLKQVLHVAYDKGYDEDTSLNELLYEMTELLESFVNVQAR</sequence>
<organism evidence="1 2">
    <name type="scientific">Lederbergia lenta</name>
    <name type="common">Bacillus lentus</name>
    <dbReference type="NCBI Taxonomy" id="1467"/>
    <lineage>
        <taxon>Bacteria</taxon>
        <taxon>Bacillati</taxon>
        <taxon>Bacillota</taxon>
        <taxon>Bacilli</taxon>
        <taxon>Bacillales</taxon>
        <taxon>Bacillaceae</taxon>
        <taxon>Lederbergia</taxon>
    </lineage>
</organism>
<keyword evidence="2" id="KW-1185">Reference proteome</keyword>
<dbReference type="RefSeq" id="WP_066144509.1">
    <property type="nucleotide sequence ID" value="NZ_CBCSGM010000003.1"/>
</dbReference>
<gene>
    <name evidence="1" type="ORF">NCTC4824_03710</name>
</gene>
<evidence type="ECO:0000313" key="2">
    <source>
        <dbReference type="Proteomes" id="UP000249134"/>
    </source>
</evidence>
<protein>
    <submittedName>
        <fullName evidence="1">Uncharacterized protein</fullName>
    </submittedName>
</protein>
<proteinExistence type="predicted"/>